<dbReference type="PANTHER" id="PTHR31973">
    <property type="entry name" value="POLYPROTEIN, PUTATIVE-RELATED"/>
    <property type="match status" value="1"/>
</dbReference>
<evidence type="ECO:0000313" key="3">
    <source>
        <dbReference type="EMBL" id="KAK4392508.1"/>
    </source>
</evidence>
<dbReference type="EMBL" id="JACGWL010000011">
    <property type="protein sequence ID" value="KAK4392508.1"/>
    <property type="molecule type" value="Genomic_DNA"/>
</dbReference>
<dbReference type="PANTHER" id="PTHR31973:SF187">
    <property type="entry name" value="MUTATOR TRANSPOSASE MUDRA PROTEIN"/>
    <property type="match status" value="1"/>
</dbReference>
<name>A0AAE2BP63_9LAMI</name>
<feature type="domain" description="Transposase MuDR plant" evidence="2">
    <location>
        <begin position="174"/>
        <end position="237"/>
    </location>
</feature>
<keyword evidence="4" id="KW-1185">Reference proteome</keyword>
<dbReference type="Pfam" id="PF03108">
    <property type="entry name" value="DBD_Tnp_Mut"/>
    <property type="match status" value="1"/>
</dbReference>
<evidence type="ECO:0000259" key="2">
    <source>
        <dbReference type="Pfam" id="PF03108"/>
    </source>
</evidence>
<feature type="compositionally biased region" description="Acidic residues" evidence="1">
    <location>
        <begin position="75"/>
        <end position="98"/>
    </location>
</feature>
<protein>
    <recommendedName>
        <fullName evidence="2">Transposase MuDR plant domain-containing protein</fullName>
    </recommendedName>
</protein>
<feature type="compositionally biased region" description="Basic and acidic residues" evidence="1">
    <location>
        <begin position="99"/>
        <end position="113"/>
    </location>
</feature>
<dbReference type="InterPro" id="IPR004332">
    <property type="entry name" value="Transposase_MuDR"/>
</dbReference>
<dbReference type="Proteomes" id="UP001289374">
    <property type="component" value="Unassembled WGS sequence"/>
</dbReference>
<reference evidence="3" key="2">
    <citation type="journal article" date="2024" name="Plant">
        <title>Genomic evolution and insights into agronomic trait innovations of Sesamum species.</title>
        <authorList>
            <person name="Miao H."/>
            <person name="Wang L."/>
            <person name="Qu L."/>
            <person name="Liu H."/>
            <person name="Sun Y."/>
            <person name="Le M."/>
            <person name="Wang Q."/>
            <person name="Wei S."/>
            <person name="Zheng Y."/>
            <person name="Lin W."/>
            <person name="Duan Y."/>
            <person name="Cao H."/>
            <person name="Xiong S."/>
            <person name="Wang X."/>
            <person name="Wei L."/>
            <person name="Li C."/>
            <person name="Ma Q."/>
            <person name="Ju M."/>
            <person name="Zhao R."/>
            <person name="Li G."/>
            <person name="Mu C."/>
            <person name="Tian Q."/>
            <person name="Mei H."/>
            <person name="Zhang T."/>
            <person name="Gao T."/>
            <person name="Zhang H."/>
        </authorList>
    </citation>
    <scope>NUCLEOTIDE SEQUENCE</scope>
    <source>
        <strain evidence="3">K16</strain>
    </source>
</reference>
<dbReference type="AlphaFoldDB" id="A0AAE2BP63"/>
<reference evidence="3" key="1">
    <citation type="submission" date="2020-06" db="EMBL/GenBank/DDBJ databases">
        <authorList>
            <person name="Li T."/>
            <person name="Hu X."/>
            <person name="Zhang T."/>
            <person name="Song X."/>
            <person name="Zhang H."/>
            <person name="Dai N."/>
            <person name="Sheng W."/>
            <person name="Hou X."/>
            <person name="Wei L."/>
        </authorList>
    </citation>
    <scope>NUCLEOTIDE SEQUENCE</scope>
    <source>
        <strain evidence="3">K16</strain>
        <tissue evidence="3">Leaf</tissue>
    </source>
</reference>
<organism evidence="3 4">
    <name type="scientific">Sesamum angolense</name>
    <dbReference type="NCBI Taxonomy" id="2727404"/>
    <lineage>
        <taxon>Eukaryota</taxon>
        <taxon>Viridiplantae</taxon>
        <taxon>Streptophyta</taxon>
        <taxon>Embryophyta</taxon>
        <taxon>Tracheophyta</taxon>
        <taxon>Spermatophyta</taxon>
        <taxon>Magnoliopsida</taxon>
        <taxon>eudicotyledons</taxon>
        <taxon>Gunneridae</taxon>
        <taxon>Pentapetalae</taxon>
        <taxon>asterids</taxon>
        <taxon>lamiids</taxon>
        <taxon>Lamiales</taxon>
        <taxon>Pedaliaceae</taxon>
        <taxon>Sesamum</taxon>
    </lineage>
</organism>
<gene>
    <name evidence="3" type="ORF">Sango_2028600</name>
</gene>
<feature type="region of interest" description="Disordered" evidence="1">
    <location>
        <begin position="57"/>
        <end position="139"/>
    </location>
</feature>
<sequence length="276" mass="31081">MSLRPSHLIELENPNYDDHEFAVTFKIHHGGTIVHIPEAQKLVLYLDVVLDSIGTQIGSSTPIAEDSKLPIQTNGEEDGAGDSESETDSFEDSEFDLSDGDKNEGEDELRGEGETGVGDAQGDNEGSGDGNDFVVDDDDLINSGDDFESDVGSDEEGKDRFPVFRSSNIMDPTFELGMLFSNKKEFIETIHSHAIKTKRNLKIVKNDLRRVYANCAEEECKWRINALKLGKVESFQIREYKSEHKCGRAFKVKNCTSRWLFKRFEDKFIIDPKEKC</sequence>
<proteinExistence type="predicted"/>
<accession>A0AAE2BP63</accession>
<evidence type="ECO:0000256" key="1">
    <source>
        <dbReference type="SAM" id="MobiDB-lite"/>
    </source>
</evidence>
<comment type="caution">
    <text evidence="3">The sequence shown here is derived from an EMBL/GenBank/DDBJ whole genome shotgun (WGS) entry which is preliminary data.</text>
</comment>
<evidence type="ECO:0000313" key="4">
    <source>
        <dbReference type="Proteomes" id="UP001289374"/>
    </source>
</evidence>